<protein>
    <submittedName>
        <fullName evidence="4">Cysteine desulfurase/selenocysteine lyase family PLP dependent transferase superfamily protein</fullName>
    </submittedName>
</protein>
<dbReference type="VEuPathDB" id="ToxoDB:BESB_041140"/>
<dbReference type="InterPro" id="IPR015424">
    <property type="entry name" value="PyrdxlP-dep_Trfase"/>
</dbReference>
<dbReference type="RefSeq" id="XP_029221665.1">
    <property type="nucleotide sequence ID" value="XM_029362700.1"/>
</dbReference>
<organism evidence="4 5">
    <name type="scientific">Besnoitia besnoiti</name>
    <name type="common">Apicomplexan protozoan</name>
    <dbReference type="NCBI Taxonomy" id="94643"/>
    <lineage>
        <taxon>Eukaryota</taxon>
        <taxon>Sar</taxon>
        <taxon>Alveolata</taxon>
        <taxon>Apicomplexa</taxon>
        <taxon>Conoidasida</taxon>
        <taxon>Coccidia</taxon>
        <taxon>Eucoccidiorida</taxon>
        <taxon>Eimeriorina</taxon>
        <taxon>Sarcocystidae</taxon>
        <taxon>Besnoitia</taxon>
    </lineage>
</organism>
<dbReference type="GO" id="GO:0016740">
    <property type="term" value="F:transferase activity"/>
    <property type="evidence" value="ECO:0007669"/>
    <property type="project" value="UniProtKB-KW"/>
</dbReference>
<sequence>MMAGSKRFQLHARPRPAVVSGARLLGLLLLLASLLASHVGAEAVADAPFAERSEAEGCACTSTEADTTASPPSSKKPFSPASETPDVALLRSLSADGGQTDDDVPLVVPTDNEALAEAAAARRHTEGCSETEERRGASRVGMDGKEALTNSAQDDAPRDASQRQCTRPRPGAASERGPSDRYQTAFTAAQLFTASSEPAGEGDALEKTSRREAAAPTTARGEAVEEEAAADAHKRGLSCPLWGGSYEERRTRFLLRYGDAYNVQVEQIRQKELTRFEGQIYMDYAGSGVYQQQQLQQVFEDFSRSAYGNAHSRNPSAKRTDEKLKEARKVILRFFDAPEEDYAVIFTSGATAALKLVGESFPFATGVSSFYYLRINHNSVLGIREYAYAKEAKSVRALSPRDVERILKEREKEAKETSATGPDAEDYSMPSCLFAFPAKDNWNGRFFPLSWIERVKKVGLSDNCRWYVLVDAAAYAPTSPLSLAQYPADFVALSFYKIFGYPTGLGVLLARSEDADKLQRLYWGGGSVSASVCDSRWCARKTSFSPRFEDGTLPFLAIIASVYGFRALEAVGMEKIHHHVAALTKHLYERLQLLRHSNGAPAVLLYWNEPAPPEGGIVSFNLLRPDGSFVPFPQVEADAAEALIHLRTGCFCNPGGCQDFLGLSAEDIIRNSQKRDSCSDPTGATLSVAAGVPGLLTGLGGGSLEGGVYRKPAGSVRLSMGYMSTFADVDAIIAFLSDTYLW</sequence>
<evidence type="ECO:0000259" key="3">
    <source>
        <dbReference type="Pfam" id="PF00266"/>
    </source>
</evidence>
<dbReference type="KEGG" id="bbes:BESB_041140"/>
<feature type="region of interest" description="Disordered" evidence="1">
    <location>
        <begin position="60"/>
        <end position="83"/>
    </location>
</feature>
<dbReference type="PANTHER" id="PTHR14237">
    <property type="entry name" value="MOLYBDOPTERIN COFACTOR SULFURASE MOSC"/>
    <property type="match status" value="1"/>
</dbReference>
<evidence type="ECO:0000256" key="1">
    <source>
        <dbReference type="SAM" id="MobiDB-lite"/>
    </source>
</evidence>
<reference evidence="4 5" key="1">
    <citation type="submission" date="2017-09" db="EMBL/GenBank/DDBJ databases">
        <title>Genome sequencing of Besnoitia besnoiti strain Bb-Ger1.</title>
        <authorList>
            <person name="Schares G."/>
            <person name="Venepally P."/>
            <person name="Lorenzi H.A."/>
        </authorList>
    </citation>
    <scope>NUCLEOTIDE SEQUENCE [LARGE SCALE GENOMIC DNA]</scope>
    <source>
        <strain evidence="4 5">Bb-Ger1</strain>
    </source>
</reference>
<dbReference type="GO" id="GO:0016829">
    <property type="term" value="F:lyase activity"/>
    <property type="evidence" value="ECO:0007669"/>
    <property type="project" value="UniProtKB-KW"/>
</dbReference>
<evidence type="ECO:0000313" key="4">
    <source>
        <dbReference type="EMBL" id="PFH37656.1"/>
    </source>
</evidence>
<dbReference type="SUPFAM" id="SSF53383">
    <property type="entry name" value="PLP-dependent transferases"/>
    <property type="match status" value="1"/>
</dbReference>
<name>A0A2A9MN89_BESBE</name>
<comment type="caution">
    <text evidence="4">The sequence shown here is derived from an EMBL/GenBank/DDBJ whole genome shotgun (WGS) entry which is preliminary data.</text>
</comment>
<dbReference type="Gene3D" id="3.40.640.10">
    <property type="entry name" value="Type I PLP-dependent aspartate aminotransferase-like (Major domain)"/>
    <property type="match status" value="1"/>
</dbReference>
<feature type="signal peptide" evidence="2">
    <location>
        <begin position="1"/>
        <end position="41"/>
    </location>
</feature>
<feature type="domain" description="Aminotransferase class V" evidence="3">
    <location>
        <begin position="280"/>
        <end position="622"/>
    </location>
</feature>
<evidence type="ECO:0000256" key="2">
    <source>
        <dbReference type="SAM" id="SignalP"/>
    </source>
</evidence>
<dbReference type="Pfam" id="PF00266">
    <property type="entry name" value="Aminotran_5"/>
    <property type="match status" value="1"/>
</dbReference>
<dbReference type="Gene3D" id="3.90.1150.10">
    <property type="entry name" value="Aspartate Aminotransferase, domain 1"/>
    <property type="match status" value="1"/>
</dbReference>
<dbReference type="OrthoDB" id="10264306at2759"/>
<dbReference type="PANTHER" id="PTHR14237:SF80">
    <property type="entry name" value="MOLYBDENUM COFACTOR SULFURASE"/>
    <property type="match status" value="1"/>
</dbReference>
<dbReference type="Proteomes" id="UP000224006">
    <property type="component" value="Chromosome II"/>
</dbReference>
<dbReference type="STRING" id="94643.A0A2A9MN89"/>
<keyword evidence="4" id="KW-0456">Lyase</keyword>
<proteinExistence type="predicted"/>
<feature type="compositionally biased region" description="Low complexity" evidence="1">
    <location>
        <begin position="69"/>
        <end position="82"/>
    </location>
</feature>
<dbReference type="EMBL" id="NWUJ01000002">
    <property type="protein sequence ID" value="PFH37656.1"/>
    <property type="molecule type" value="Genomic_DNA"/>
</dbReference>
<feature type="region of interest" description="Disordered" evidence="1">
    <location>
        <begin position="192"/>
        <end position="223"/>
    </location>
</feature>
<evidence type="ECO:0000313" key="5">
    <source>
        <dbReference type="Proteomes" id="UP000224006"/>
    </source>
</evidence>
<dbReference type="InterPro" id="IPR015422">
    <property type="entry name" value="PyrdxlP-dep_Trfase_small"/>
</dbReference>
<feature type="compositionally biased region" description="Basic and acidic residues" evidence="1">
    <location>
        <begin position="204"/>
        <end position="213"/>
    </location>
</feature>
<gene>
    <name evidence="4" type="ORF">BESB_041140</name>
</gene>
<feature type="compositionally biased region" description="Basic and acidic residues" evidence="1">
    <location>
        <begin position="123"/>
        <end position="146"/>
    </location>
</feature>
<dbReference type="GeneID" id="40309095"/>
<keyword evidence="4" id="KW-0808">Transferase</keyword>
<keyword evidence="2" id="KW-0732">Signal</keyword>
<keyword evidence="5" id="KW-1185">Reference proteome</keyword>
<dbReference type="InterPro" id="IPR000192">
    <property type="entry name" value="Aminotrans_V_dom"/>
</dbReference>
<dbReference type="AlphaFoldDB" id="A0A2A9MN89"/>
<accession>A0A2A9MN89</accession>
<feature type="chain" id="PRO_5013332781" evidence="2">
    <location>
        <begin position="42"/>
        <end position="742"/>
    </location>
</feature>
<dbReference type="InterPro" id="IPR015421">
    <property type="entry name" value="PyrdxlP-dep_Trfase_major"/>
</dbReference>
<feature type="region of interest" description="Disordered" evidence="1">
    <location>
        <begin position="117"/>
        <end position="180"/>
    </location>
</feature>